<reference evidence="2 3" key="1">
    <citation type="submission" date="2015-03" db="EMBL/GenBank/DDBJ databases">
        <title>Genomics and transcriptomics of the oil-accumulating basidiomycete yeast T. oleaginosus allow insights into substrate utilization and the diverse evolutionary trajectories of mating systems in fungi.</title>
        <authorList>
            <consortium name="DOE Joint Genome Institute"/>
            <person name="Kourist R."/>
            <person name="Kracht O."/>
            <person name="Bracharz F."/>
            <person name="Lipzen A."/>
            <person name="Nolan M."/>
            <person name="Ohm R."/>
            <person name="Grigoriev I."/>
            <person name="Sun S."/>
            <person name="Heitman J."/>
            <person name="Bruck T."/>
            <person name="Nowrousian M."/>
        </authorList>
    </citation>
    <scope>NUCLEOTIDE SEQUENCE [LARGE SCALE GENOMIC DNA]</scope>
    <source>
        <strain evidence="2 3">IBC0246</strain>
    </source>
</reference>
<organism evidence="2 3">
    <name type="scientific">Cutaneotrichosporon oleaginosum</name>
    <dbReference type="NCBI Taxonomy" id="879819"/>
    <lineage>
        <taxon>Eukaryota</taxon>
        <taxon>Fungi</taxon>
        <taxon>Dikarya</taxon>
        <taxon>Basidiomycota</taxon>
        <taxon>Agaricomycotina</taxon>
        <taxon>Tremellomycetes</taxon>
        <taxon>Trichosporonales</taxon>
        <taxon>Trichosporonaceae</taxon>
        <taxon>Cutaneotrichosporon</taxon>
    </lineage>
</organism>
<proteinExistence type="predicted"/>
<sequence length="517" mass="56035">MLFLITLLSILVFVQAAVVERRAAPAGTVTFDLKKDFGAIGQAVTADTRAFREAAKAIMARPDKAAILNIPAGNYYIRGQRNITAAERAADPNRQFYIFEPILKVTGLKYLEIRGNGATLSLDWHQRFGAFELDGTVASSRRQHQPQFAASVGPVIDLWDATGPMIVDNLNFVTLQDKLVIGNEYGDTGIQLGGSAIVLEGCPGAQLSRITTKGMALDGITIRDQYKKRELGAVTTLNNVHCEGSGRQGLSWIGGNGLTVTNSRFTKTGRGKVSSSPKAGLDIEPNISPTQWTRNGLFKNCMFDDNAGPGFVAPFNRAEPAKGIDGGYAKFEDCTFIGQTTWSAKIEAPGISFTRCKFFGTVWGASDGLGIDGVRNPSRATTWTDCAFSDTYNGVKGGGSRTMEASGTANAKWTRCNFTNTAASNLWIKSNIAYGAQMKLENCRVVHGNAAMENLKHQSDLDQVNLISTAFTETQAVSTGPNKYRVWLSLSSNIDTASNRLTDYLGNTSTKISWWRQ</sequence>
<evidence type="ECO:0000313" key="2">
    <source>
        <dbReference type="EMBL" id="KLT41104.1"/>
    </source>
</evidence>
<dbReference type="InterPro" id="IPR011050">
    <property type="entry name" value="Pectin_lyase_fold/virulence"/>
</dbReference>
<dbReference type="RefSeq" id="XP_018277595.1">
    <property type="nucleotide sequence ID" value="XM_018424839.1"/>
</dbReference>
<dbReference type="Gene3D" id="2.160.20.10">
    <property type="entry name" value="Single-stranded right-handed beta-helix, Pectin lyase-like"/>
    <property type="match status" value="1"/>
</dbReference>
<dbReference type="EMBL" id="KQ087223">
    <property type="protein sequence ID" value="KLT41104.1"/>
    <property type="molecule type" value="Genomic_DNA"/>
</dbReference>
<evidence type="ECO:0000256" key="1">
    <source>
        <dbReference type="SAM" id="SignalP"/>
    </source>
</evidence>
<dbReference type="Proteomes" id="UP000053611">
    <property type="component" value="Unassembled WGS sequence"/>
</dbReference>
<name>A0A0J1B0H7_9TREE</name>
<feature type="signal peptide" evidence="1">
    <location>
        <begin position="1"/>
        <end position="16"/>
    </location>
</feature>
<dbReference type="InterPro" id="IPR012334">
    <property type="entry name" value="Pectin_lyas_fold"/>
</dbReference>
<dbReference type="GeneID" id="28985442"/>
<feature type="chain" id="PRO_5005247719" evidence="1">
    <location>
        <begin position="17"/>
        <end position="517"/>
    </location>
</feature>
<dbReference type="SUPFAM" id="SSF51126">
    <property type="entry name" value="Pectin lyase-like"/>
    <property type="match status" value="1"/>
</dbReference>
<accession>A0A0J1B0H7</accession>
<gene>
    <name evidence="2" type="ORF">CC85DRAFT_292850</name>
</gene>
<keyword evidence="3" id="KW-1185">Reference proteome</keyword>
<dbReference type="AlphaFoldDB" id="A0A0J1B0H7"/>
<protein>
    <submittedName>
        <fullName evidence="2">Uncharacterized protein</fullName>
    </submittedName>
</protein>
<keyword evidence="1" id="KW-0732">Signal</keyword>
<evidence type="ECO:0000313" key="3">
    <source>
        <dbReference type="Proteomes" id="UP000053611"/>
    </source>
</evidence>